<evidence type="ECO:0000313" key="2">
    <source>
        <dbReference type="EMBL" id="KUJ57484.1"/>
    </source>
</evidence>
<organism evidence="2 3">
    <name type="scientific">Chryseobacterium aquaticum subsp. greenlandense</name>
    <dbReference type="NCBI Taxonomy" id="345663"/>
    <lineage>
        <taxon>Bacteria</taxon>
        <taxon>Pseudomonadati</taxon>
        <taxon>Bacteroidota</taxon>
        <taxon>Flavobacteriia</taxon>
        <taxon>Flavobacteriales</taxon>
        <taxon>Weeksellaceae</taxon>
        <taxon>Chryseobacterium group</taxon>
        <taxon>Chryseobacterium</taxon>
    </lineage>
</organism>
<gene>
    <name evidence="2" type="ORF">AR686_01530</name>
</gene>
<dbReference type="EMBL" id="LMAI01000002">
    <property type="protein sequence ID" value="KUJ57484.1"/>
    <property type="molecule type" value="Genomic_DNA"/>
</dbReference>
<dbReference type="AlphaFoldDB" id="A0A101CJP7"/>
<dbReference type="InterPro" id="IPR038314">
    <property type="entry name" value="T6SS_sf"/>
</dbReference>
<evidence type="ECO:0008006" key="4">
    <source>
        <dbReference type="Google" id="ProtNLM"/>
    </source>
</evidence>
<keyword evidence="1" id="KW-0732">Signal</keyword>
<dbReference type="Gene3D" id="1.20.120.1620">
    <property type="match status" value="1"/>
</dbReference>
<accession>A0A101CJP7</accession>
<dbReference type="Proteomes" id="UP000054388">
    <property type="component" value="Unassembled WGS sequence"/>
</dbReference>
<reference evidence="2 3" key="1">
    <citation type="submission" date="2015-10" db="EMBL/GenBank/DDBJ databases">
        <title>Genome sequence of Chryseobacterium greenlandense.</title>
        <authorList>
            <person name="Newman J."/>
            <person name="Fischer K."/>
            <person name="Miller J."/>
        </authorList>
    </citation>
    <scope>NUCLEOTIDE SEQUENCE [LARGE SCALE GENOMIC DNA]</scope>
    <source>
        <strain evidence="2 3">UMB34</strain>
    </source>
</reference>
<name>A0A101CJP7_9FLAO</name>
<feature type="signal peptide" evidence="1">
    <location>
        <begin position="1"/>
        <end position="20"/>
    </location>
</feature>
<evidence type="ECO:0000256" key="1">
    <source>
        <dbReference type="SAM" id="SignalP"/>
    </source>
</evidence>
<feature type="chain" id="PRO_5007094961" description="Lipoprotein" evidence="1">
    <location>
        <begin position="21"/>
        <end position="121"/>
    </location>
</feature>
<protein>
    <recommendedName>
        <fullName evidence="4">Lipoprotein</fullName>
    </recommendedName>
</protein>
<dbReference type="RefSeq" id="WP_059135492.1">
    <property type="nucleotide sequence ID" value="NZ_LMAI01000002.1"/>
</dbReference>
<sequence>MNKIVILSLLLLLGSCKSQSKNGWKTAYKANVFCSCMKNLGVKIDKDASPSINFQILEDFKIVAETDSVGKIYADSIKKRSVWYKGGDLDGYNNVVNGCLDFYNSKELNKISKKKYKQRIK</sequence>
<proteinExistence type="predicted"/>
<evidence type="ECO:0000313" key="3">
    <source>
        <dbReference type="Proteomes" id="UP000054388"/>
    </source>
</evidence>
<dbReference type="PROSITE" id="PS51257">
    <property type="entry name" value="PROKAR_LIPOPROTEIN"/>
    <property type="match status" value="1"/>
</dbReference>
<comment type="caution">
    <text evidence="2">The sequence shown here is derived from an EMBL/GenBank/DDBJ whole genome shotgun (WGS) entry which is preliminary data.</text>
</comment>